<dbReference type="EMBL" id="CP127363">
    <property type="protein sequence ID" value="WIY50449.1"/>
    <property type="molecule type" value="Genomic_DNA"/>
</dbReference>
<keyword evidence="1" id="KW-0378">Hydrolase</keyword>
<dbReference type="PANTHER" id="PTHR43540">
    <property type="entry name" value="PEROXYUREIDOACRYLATE/UREIDOACRYLATE AMIDOHYDROLASE-RELATED"/>
    <property type="match status" value="1"/>
</dbReference>
<dbReference type="InterPro" id="IPR000868">
    <property type="entry name" value="Isochorismatase-like_dom"/>
</dbReference>
<dbReference type="PANTHER" id="PTHR43540:SF6">
    <property type="entry name" value="ISOCHORISMATASE-LIKE DOMAIN-CONTAINING PROTEIN"/>
    <property type="match status" value="1"/>
</dbReference>
<keyword evidence="4" id="KW-1185">Reference proteome</keyword>
<dbReference type="InterPro" id="IPR050272">
    <property type="entry name" value="Isochorismatase-like_hydrls"/>
</dbReference>
<sequence>MKACLLVIDVQESFRHRPFFSEDGLPAYLAAQNALIEGCEARGIPVVRILHSDGPEEASNPFAPASGHVRPLAGLAGSAPAAEFTKHRHSALVGTGLDVWLTRQGIGRLIVSGIRTEQCCETTTRHASDLGWEVDYVGEATLTWDMRQPDGRVLTAADILARTETVLAGRFATLCTVAQALSRAGAGTEAALAGEAA</sequence>
<evidence type="ECO:0000313" key="3">
    <source>
        <dbReference type="EMBL" id="WIY50449.1"/>
    </source>
</evidence>
<feature type="domain" description="Isochorismatase-like" evidence="2">
    <location>
        <begin position="4"/>
        <end position="145"/>
    </location>
</feature>
<accession>A0ABY9AU45</accession>
<dbReference type="InterPro" id="IPR036380">
    <property type="entry name" value="Isochorismatase-like_sf"/>
</dbReference>
<dbReference type="Proteomes" id="UP001242732">
    <property type="component" value="Chromosome"/>
</dbReference>
<evidence type="ECO:0000256" key="1">
    <source>
        <dbReference type="ARBA" id="ARBA00022801"/>
    </source>
</evidence>
<gene>
    <name evidence="3" type="ORF">QRO08_07750</name>
</gene>
<dbReference type="GeneID" id="79791785"/>
<dbReference type="RefSeq" id="WP_011795094.1">
    <property type="nucleotide sequence ID" value="NZ_CP023687.1"/>
</dbReference>
<dbReference type="SUPFAM" id="SSF52499">
    <property type="entry name" value="Isochorismatase-like hydrolases"/>
    <property type="match status" value="1"/>
</dbReference>
<organism evidence="3 4">
    <name type="scientific">Paracidovorax citrulli</name>
    <name type="common">Acidovorax citrulli</name>
    <dbReference type="NCBI Taxonomy" id="80869"/>
    <lineage>
        <taxon>Bacteria</taxon>
        <taxon>Pseudomonadati</taxon>
        <taxon>Pseudomonadota</taxon>
        <taxon>Betaproteobacteria</taxon>
        <taxon>Burkholderiales</taxon>
        <taxon>Comamonadaceae</taxon>
        <taxon>Paracidovorax</taxon>
    </lineage>
</organism>
<proteinExistence type="predicted"/>
<evidence type="ECO:0000259" key="2">
    <source>
        <dbReference type="Pfam" id="PF00857"/>
    </source>
</evidence>
<protein>
    <submittedName>
        <fullName evidence="3">Isochorismatase family protein</fullName>
    </submittedName>
</protein>
<dbReference type="Pfam" id="PF00857">
    <property type="entry name" value="Isochorismatase"/>
    <property type="match status" value="1"/>
</dbReference>
<reference evidence="3 4" key="1">
    <citation type="submission" date="2023-06" db="EMBL/GenBank/DDBJ databases">
        <authorList>
            <person name="Ham H."/>
            <person name="Park D.S."/>
        </authorList>
    </citation>
    <scope>NUCLEOTIDE SEQUENCE [LARGE SCALE GENOMIC DNA]</scope>
    <source>
        <strain evidence="3 4">KACC 17005</strain>
    </source>
</reference>
<name>A0ABY9AU45_PARCI</name>
<evidence type="ECO:0000313" key="4">
    <source>
        <dbReference type="Proteomes" id="UP001242732"/>
    </source>
</evidence>
<dbReference type="Gene3D" id="3.40.50.850">
    <property type="entry name" value="Isochorismatase-like"/>
    <property type="match status" value="1"/>
</dbReference>